<organism evidence="2 3">
    <name type="scientific">Araneus ventricosus</name>
    <name type="common">Orbweaver spider</name>
    <name type="synonym">Epeira ventricosa</name>
    <dbReference type="NCBI Taxonomy" id="182803"/>
    <lineage>
        <taxon>Eukaryota</taxon>
        <taxon>Metazoa</taxon>
        <taxon>Ecdysozoa</taxon>
        <taxon>Arthropoda</taxon>
        <taxon>Chelicerata</taxon>
        <taxon>Arachnida</taxon>
        <taxon>Araneae</taxon>
        <taxon>Araneomorphae</taxon>
        <taxon>Entelegynae</taxon>
        <taxon>Araneoidea</taxon>
        <taxon>Araneidae</taxon>
        <taxon>Araneus</taxon>
    </lineage>
</organism>
<keyword evidence="3" id="KW-1185">Reference proteome</keyword>
<proteinExistence type="predicted"/>
<feature type="region of interest" description="Disordered" evidence="1">
    <location>
        <begin position="1"/>
        <end position="39"/>
    </location>
</feature>
<reference evidence="2 3" key="1">
    <citation type="journal article" date="2019" name="Sci. Rep.">
        <title>Orb-weaving spider Araneus ventricosus genome elucidates the spidroin gene catalogue.</title>
        <authorList>
            <person name="Kono N."/>
            <person name="Nakamura H."/>
            <person name="Ohtoshi R."/>
            <person name="Moran D.A.P."/>
            <person name="Shinohara A."/>
            <person name="Yoshida Y."/>
            <person name="Fujiwara M."/>
            <person name="Mori M."/>
            <person name="Tomita M."/>
            <person name="Arakawa K."/>
        </authorList>
    </citation>
    <scope>NUCLEOTIDE SEQUENCE [LARGE SCALE GENOMIC DNA]</scope>
</reference>
<name>A0A4Y2VNG8_ARAVE</name>
<evidence type="ECO:0000313" key="3">
    <source>
        <dbReference type="Proteomes" id="UP000499080"/>
    </source>
</evidence>
<protein>
    <submittedName>
        <fullName evidence="2">Uncharacterized protein</fullName>
    </submittedName>
</protein>
<gene>
    <name evidence="2" type="ORF">AVEN_176458_1</name>
</gene>
<accession>A0A4Y2VNG8</accession>
<comment type="caution">
    <text evidence="2">The sequence shown here is derived from an EMBL/GenBank/DDBJ whole genome shotgun (WGS) entry which is preliminary data.</text>
</comment>
<sequence>MSTHEGGEGVDNNRSKGGQEHLQKAGRETRSAGIWAKRDKRVARQKESDNVRSLEKCLFFDLLFQLESPSFLLREIGSASIGEDRRLISIQGPSH</sequence>
<dbReference type="EMBL" id="BGPR01048708">
    <property type="protein sequence ID" value="GBO25736.1"/>
    <property type="molecule type" value="Genomic_DNA"/>
</dbReference>
<feature type="compositionally biased region" description="Basic and acidic residues" evidence="1">
    <location>
        <begin position="1"/>
        <end position="30"/>
    </location>
</feature>
<evidence type="ECO:0000256" key="1">
    <source>
        <dbReference type="SAM" id="MobiDB-lite"/>
    </source>
</evidence>
<dbReference type="Proteomes" id="UP000499080">
    <property type="component" value="Unassembled WGS sequence"/>
</dbReference>
<dbReference type="OrthoDB" id="10525067at2759"/>
<evidence type="ECO:0000313" key="2">
    <source>
        <dbReference type="EMBL" id="GBO25736.1"/>
    </source>
</evidence>
<dbReference type="AlphaFoldDB" id="A0A4Y2VNG8"/>